<dbReference type="InterPro" id="IPR005486">
    <property type="entry name" value="Glucokinase_regulatory_CS"/>
</dbReference>
<dbReference type="NCBIfam" id="NF003915">
    <property type="entry name" value="PRK05441.1"/>
    <property type="match status" value="1"/>
</dbReference>
<reference evidence="5" key="1">
    <citation type="submission" date="2022-10" db="EMBL/GenBank/DDBJ databases">
        <title>Vagococcus sp. isolated from poultry meat.</title>
        <authorList>
            <person name="Johansson P."/>
            <person name="Bjorkroth J."/>
        </authorList>
    </citation>
    <scope>NUCLEOTIDE SEQUENCE</scope>
    <source>
        <strain evidence="5">PNs007</strain>
    </source>
</reference>
<evidence type="ECO:0000259" key="4">
    <source>
        <dbReference type="PROSITE" id="PS51464"/>
    </source>
</evidence>
<sequence>MDLKSLTTEQQNQNSMNLDSLSVREILELMNEETKNIPLAIDSEIPGIVKIINATIDSLNKGGRLIYLGAGTSGRLGILDAVECVPTFSTDPDMVQGIIAGGEAAMMLAVEGAEDSKELGRQDLIDRNLSKDDVVVGIAASGRTPYVIGGLEYANEIGATTASVCCNKNAEISKYATFSTEIDAGPEVLTGSTRLKAGTSQKLVLNMISTASMIGIGKTYKNLMVDVKPTNQKLIERAKGIVMTAAECDYETAESALQKTEGNVKVAIVMVLCHIDVFEAKELLKKSDGFISKIVN</sequence>
<keyword evidence="2 3" id="KW-0119">Carbohydrate metabolism</keyword>
<evidence type="ECO:0000256" key="3">
    <source>
        <dbReference type="HAMAP-Rule" id="MF_00068"/>
    </source>
</evidence>
<feature type="domain" description="SIS" evidence="4">
    <location>
        <begin position="55"/>
        <end position="218"/>
    </location>
</feature>
<feature type="active site" evidence="3">
    <location>
        <position position="114"/>
    </location>
</feature>
<comment type="catalytic activity">
    <reaction evidence="3">
        <text>N-acetyl-D-muramate 6-phosphate + H2O = N-acetyl-D-glucosamine 6-phosphate + (R)-lactate</text>
        <dbReference type="Rhea" id="RHEA:26410"/>
        <dbReference type="ChEBI" id="CHEBI:15377"/>
        <dbReference type="ChEBI" id="CHEBI:16004"/>
        <dbReference type="ChEBI" id="CHEBI:57513"/>
        <dbReference type="ChEBI" id="CHEBI:58722"/>
        <dbReference type="EC" id="4.2.1.126"/>
    </reaction>
</comment>
<dbReference type="NCBIfam" id="NF009222">
    <property type="entry name" value="PRK12570.1"/>
    <property type="match status" value="1"/>
</dbReference>
<dbReference type="CDD" id="cd05007">
    <property type="entry name" value="SIS_Etherase"/>
    <property type="match status" value="1"/>
</dbReference>
<comment type="miscellaneous">
    <text evidence="3">A lyase-type mechanism (elimination/hydration) is suggested for the cleavage of the lactyl ether bond of MurNAc 6-phosphate, with the formation of an alpha,beta-unsaturated aldehyde intermediate with (E)-stereochemistry, followed by the syn addition of water to give product.</text>
</comment>
<dbReference type="HAMAP" id="MF_00068">
    <property type="entry name" value="MurQ"/>
    <property type="match status" value="1"/>
</dbReference>
<dbReference type="RefSeq" id="WP_275470593.1">
    <property type="nucleotide sequence ID" value="NZ_JAPDSH010000001.1"/>
</dbReference>
<name>A0ABT5WZ72_9ENTE</name>
<keyword evidence="1 3" id="KW-0456">Lyase</keyword>
<dbReference type="InterPro" id="IPR040190">
    <property type="entry name" value="MURQ/GCKR"/>
</dbReference>
<dbReference type="Gene3D" id="1.10.8.1080">
    <property type="match status" value="1"/>
</dbReference>
<evidence type="ECO:0000313" key="5">
    <source>
        <dbReference type="EMBL" id="MDF0478939.1"/>
    </source>
</evidence>
<dbReference type="NCBIfam" id="TIGR00274">
    <property type="entry name" value="N-acetylmuramic acid 6-phosphate etherase"/>
    <property type="match status" value="1"/>
</dbReference>
<dbReference type="GO" id="GO:0016829">
    <property type="term" value="F:lyase activity"/>
    <property type="evidence" value="ECO:0007669"/>
    <property type="project" value="UniProtKB-KW"/>
</dbReference>
<protein>
    <recommendedName>
        <fullName evidence="3">N-acetylmuramic acid 6-phosphate etherase</fullName>
        <shortName evidence="3">MurNAc-6-P etherase</shortName>
        <ecNumber evidence="3">4.2.1.126</ecNumber>
    </recommendedName>
    <alternativeName>
        <fullName evidence="3">N-acetylmuramic acid 6-phosphate hydrolase</fullName>
    </alternativeName>
    <alternativeName>
        <fullName evidence="3">N-acetylmuramic acid 6-phosphate lyase</fullName>
    </alternativeName>
</protein>
<dbReference type="InterPro" id="IPR046348">
    <property type="entry name" value="SIS_dom_sf"/>
</dbReference>
<dbReference type="InterPro" id="IPR001347">
    <property type="entry name" value="SIS_dom"/>
</dbReference>
<accession>A0ABT5WZ72</accession>
<dbReference type="Gene3D" id="3.40.50.10490">
    <property type="entry name" value="Glucose-6-phosphate isomerase like protein, domain 1"/>
    <property type="match status" value="1"/>
</dbReference>
<keyword evidence="6" id="KW-1185">Reference proteome</keyword>
<evidence type="ECO:0000313" key="6">
    <source>
        <dbReference type="Proteomes" id="UP001147148"/>
    </source>
</evidence>
<dbReference type="EMBL" id="JAPDSH010000001">
    <property type="protein sequence ID" value="MDF0478939.1"/>
    <property type="molecule type" value="Genomic_DNA"/>
</dbReference>
<dbReference type="InterPro" id="IPR005488">
    <property type="entry name" value="Etherase_MurQ"/>
</dbReference>
<comment type="caution">
    <text evidence="5">The sequence shown here is derived from an EMBL/GenBank/DDBJ whole genome shotgun (WGS) entry which is preliminary data.</text>
</comment>
<comment type="pathway">
    <text evidence="3">Amino-sugar metabolism; N-acetylmuramate degradation.</text>
</comment>
<comment type="subunit">
    <text evidence="3">Homodimer.</text>
</comment>
<feature type="active site" description="Proton donor" evidence="3">
    <location>
        <position position="83"/>
    </location>
</feature>
<organism evidence="5 6">
    <name type="scientific">Vagococcus proximus</name>
    <dbReference type="NCBI Taxonomy" id="2991417"/>
    <lineage>
        <taxon>Bacteria</taxon>
        <taxon>Bacillati</taxon>
        <taxon>Bacillota</taxon>
        <taxon>Bacilli</taxon>
        <taxon>Lactobacillales</taxon>
        <taxon>Enterococcaceae</taxon>
        <taxon>Vagococcus</taxon>
    </lineage>
</organism>
<comment type="function">
    <text evidence="3">Specifically catalyzes the cleavage of the D-lactyl ether substituent of MurNAc 6-phosphate, producing GlcNAc 6-phosphate and D-lactate.</text>
</comment>
<dbReference type="PROSITE" id="PS01272">
    <property type="entry name" value="GCKR"/>
    <property type="match status" value="1"/>
</dbReference>
<comment type="similarity">
    <text evidence="3">Belongs to the GCKR-like family. MurNAc-6-P etherase subfamily.</text>
</comment>
<dbReference type="Pfam" id="PF22645">
    <property type="entry name" value="GKRP_SIS_N"/>
    <property type="match status" value="1"/>
</dbReference>
<proteinExistence type="inferred from homology"/>
<dbReference type="PROSITE" id="PS51464">
    <property type="entry name" value="SIS"/>
    <property type="match status" value="1"/>
</dbReference>
<dbReference type="Proteomes" id="UP001147148">
    <property type="component" value="Unassembled WGS sequence"/>
</dbReference>
<gene>
    <name evidence="3 5" type="primary">murQ</name>
    <name evidence="5" type="ORF">OL233_01450</name>
</gene>
<dbReference type="SUPFAM" id="SSF53697">
    <property type="entry name" value="SIS domain"/>
    <property type="match status" value="1"/>
</dbReference>
<dbReference type="PANTHER" id="PTHR10088:SF4">
    <property type="entry name" value="GLUCOKINASE REGULATORY PROTEIN"/>
    <property type="match status" value="1"/>
</dbReference>
<evidence type="ECO:0000256" key="1">
    <source>
        <dbReference type="ARBA" id="ARBA00023239"/>
    </source>
</evidence>
<dbReference type="EC" id="4.2.1.126" evidence="3"/>
<dbReference type="PANTHER" id="PTHR10088">
    <property type="entry name" value="GLUCOKINASE REGULATORY PROTEIN"/>
    <property type="match status" value="1"/>
</dbReference>
<evidence type="ECO:0000256" key="2">
    <source>
        <dbReference type="ARBA" id="ARBA00023277"/>
    </source>
</evidence>